<feature type="compositionally biased region" description="Polar residues" evidence="1">
    <location>
        <begin position="258"/>
        <end position="267"/>
    </location>
</feature>
<gene>
    <name evidence="2" type="ORF">C1SCF055_LOCUS42605</name>
</gene>
<reference evidence="3" key="2">
    <citation type="submission" date="2024-04" db="EMBL/GenBank/DDBJ databases">
        <authorList>
            <person name="Chen Y."/>
            <person name="Shah S."/>
            <person name="Dougan E. K."/>
            <person name="Thang M."/>
            <person name="Chan C."/>
        </authorList>
    </citation>
    <scope>NUCLEOTIDE SEQUENCE [LARGE SCALE GENOMIC DNA]</scope>
</reference>
<feature type="compositionally biased region" description="Acidic residues" evidence="1">
    <location>
        <begin position="238"/>
        <end position="251"/>
    </location>
</feature>
<feature type="compositionally biased region" description="Acidic residues" evidence="1">
    <location>
        <begin position="321"/>
        <end position="332"/>
    </location>
</feature>
<comment type="caution">
    <text evidence="2">The sequence shown here is derived from an EMBL/GenBank/DDBJ whole genome shotgun (WGS) entry which is preliminary data.</text>
</comment>
<feature type="compositionally biased region" description="Polar residues" evidence="1">
    <location>
        <begin position="732"/>
        <end position="749"/>
    </location>
</feature>
<feature type="compositionally biased region" description="Acidic residues" evidence="1">
    <location>
        <begin position="474"/>
        <end position="487"/>
    </location>
</feature>
<feature type="compositionally biased region" description="Polar residues" evidence="1">
    <location>
        <begin position="389"/>
        <end position="423"/>
    </location>
</feature>
<evidence type="ECO:0000313" key="3">
    <source>
        <dbReference type="EMBL" id="CAL1171378.1"/>
    </source>
</evidence>
<feature type="compositionally biased region" description="Acidic residues" evidence="1">
    <location>
        <begin position="554"/>
        <end position="563"/>
    </location>
</feature>
<feature type="compositionally biased region" description="Basic and acidic residues" evidence="1">
    <location>
        <begin position="311"/>
        <end position="320"/>
    </location>
</feature>
<reference evidence="2" key="1">
    <citation type="submission" date="2022-10" db="EMBL/GenBank/DDBJ databases">
        <authorList>
            <person name="Chen Y."/>
            <person name="Dougan E. K."/>
            <person name="Chan C."/>
            <person name="Rhodes N."/>
            <person name="Thang M."/>
        </authorList>
    </citation>
    <scope>NUCLEOTIDE SEQUENCE</scope>
</reference>
<dbReference type="EMBL" id="CAMXCT010006669">
    <property type="protein sequence ID" value="CAI4018003.1"/>
    <property type="molecule type" value="Genomic_DNA"/>
</dbReference>
<dbReference type="EMBL" id="CAMXCT030006669">
    <property type="protein sequence ID" value="CAL4805315.1"/>
    <property type="molecule type" value="Genomic_DNA"/>
</dbReference>
<dbReference type="AlphaFoldDB" id="A0A9P1GNB0"/>
<feature type="compositionally biased region" description="Basic and acidic residues" evidence="1">
    <location>
        <begin position="173"/>
        <end position="194"/>
    </location>
</feature>
<sequence length="846" mass="90839">MQDRIIRYPRLGAFEVWLCFRSSREEVFSKLKTGRWPNPQWLAERILKVAERLNVWDEASPSSCSVFAVPEKAPSGFVASKRSEVTSAPRFGVAEVEDGANVNDASAAKPAEVLAAPRANETAKSVIEVTKAPEVSAKPIELPGAGSDLSSRLKDAQPLTNEAESSAANMPDTKADPKPEMEQEKKDKKDKKGNDSPWDEEFEDFEEFEEDGPAEETSAAVPTNEDKGKSFAVRVPSDQDEYATDFEEDDHPEVAGLGSSSSRTIQPANVMEKTNVKEVETVEVEGQVPKTGDVIATLPDSQGDSQPADETDMRRQPTHDWEEDFEVDDGEDPANGTASKASAKDTTEPSMTTNVASKNEVESEPTEESPGPEKATGSESSLLPVEAQTLGTSVPSSSLMASQSENGNQMDASTGQKATTTPQEEAVLPNGSTASEIVPAQKGFGPVDDDHDSFEEDRNPGTLQAEMASRTETEVEEGDVEIPEVEEVSSPIELPSAEARSKPSSELTNLEYAQQAEKPSTDVKAENSLIKQSADGLDSSEGKGRSSAVKVPEDQDEYAEAFEQDDHTETAEPEKANVKEVEAGEVEGQVPKTGDVIATLPDSQGDSQPADETDMRRQSTHDWEEDFEVDDGEDPANGTASKASAKDTTEPSMTTNVASKNEVESEPTEESPGPEKATGSESSLLPVEAQTLGTSVPSSSLMVSQSENGNQMDASTGQKAKATPQEEAVLPNGSTTSEIVPAQKGTSNEVVEEERQSSKNSDFKEYFPEGSQAKVASRPETEIEETNSMEVKGVEEVDSTQDSWLQATLGRNGQVLQLAPCHILPHLATISNRATVAVSSELPVEF</sequence>
<feature type="compositionally biased region" description="Basic and acidic residues" evidence="1">
    <location>
        <begin position="613"/>
        <end position="622"/>
    </location>
</feature>
<feature type="compositionally biased region" description="Low complexity" evidence="1">
    <location>
        <begin position="695"/>
        <end position="706"/>
    </location>
</feature>
<name>A0A9P1GNB0_9DINO</name>
<protein>
    <submittedName>
        <fullName evidence="2">Uncharacterized protein</fullName>
    </submittedName>
</protein>
<feature type="region of interest" description="Disordered" evidence="1">
    <location>
        <begin position="138"/>
        <end position="788"/>
    </location>
</feature>
<feature type="compositionally biased region" description="Polar residues" evidence="1">
    <location>
        <begin position="707"/>
        <end position="718"/>
    </location>
</feature>
<dbReference type="Proteomes" id="UP001152797">
    <property type="component" value="Unassembled WGS sequence"/>
</dbReference>
<accession>A0A9P1GNB0</accession>
<feature type="compositionally biased region" description="Acidic residues" evidence="1">
    <location>
        <begin position="197"/>
        <end position="214"/>
    </location>
</feature>
<organism evidence="2">
    <name type="scientific">Cladocopium goreaui</name>
    <dbReference type="NCBI Taxonomy" id="2562237"/>
    <lineage>
        <taxon>Eukaryota</taxon>
        <taxon>Sar</taxon>
        <taxon>Alveolata</taxon>
        <taxon>Dinophyceae</taxon>
        <taxon>Suessiales</taxon>
        <taxon>Symbiodiniaceae</taxon>
        <taxon>Cladocopium</taxon>
    </lineage>
</organism>
<feature type="compositionally biased region" description="Polar residues" evidence="1">
    <location>
        <begin position="158"/>
        <end position="168"/>
    </location>
</feature>
<evidence type="ECO:0000256" key="1">
    <source>
        <dbReference type="SAM" id="MobiDB-lite"/>
    </source>
</evidence>
<dbReference type="EMBL" id="CAMXCT020006669">
    <property type="protein sequence ID" value="CAL1171378.1"/>
    <property type="molecule type" value="Genomic_DNA"/>
</dbReference>
<keyword evidence="4" id="KW-1185">Reference proteome</keyword>
<evidence type="ECO:0000313" key="2">
    <source>
        <dbReference type="EMBL" id="CAI4018003.1"/>
    </source>
</evidence>
<feature type="compositionally biased region" description="Basic and acidic residues" evidence="1">
    <location>
        <begin position="753"/>
        <end position="767"/>
    </location>
</feature>
<feature type="compositionally biased region" description="Acidic residues" evidence="1">
    <location>
        <begin position="623"/>
        <end position="634"/>
    </location>
</feature>
<feature type="compositionally biased region" description="Polar residues" evidence="1">
    <location>
        <begin position="502"/>
        <end position="512"/>
    </location>
</feature>
<proteinExistence type="predicted"/>
<feature type="compositionally biased region" description="Basic and acidic residues" evidence="1">
    <location>
        <begin position="564"/>
        <end position="582"/>
    </location>
</feature>
<evidence type="ECO:0000313" key="4">
    <source>
        <dbReference type="Proteomes" id="UP001152797"/>
    </source>
</evidence>